<dbReference type="EMBL" id="CATQJA010001059">
    <property type="protein sequence ID" value="CAJ0565519.1"/>
    <property type="molecule type" value="Genomic_DNA"/>
</dbReference>
<evidence type="ECO:0000313" key="2">
    <source>
        <dbReference type="EMBL" id="CAJ0565519.1"/>
    </source>
</evidence>
<gene>
    <name evidence="2" type="ORF">MSPICULIGERA_LOCUS4156</name>
</gene>
<keyword evidence="3" id="KW-1185">Reference proteome</keyword>
<comment type="caution">
    <text evidence="2">The sequence shown here is derived from an EMBL/GenBank/DDBJ whole genome shotgun (WGS) entry which is preliminary data.</text>
</comment>
<dbReference type="InterPro" id="IPR045079">
    <property type="entry name" value="Oxoprolinase-like"/>
</dbReference>
<evidence type="ECO:0000259" key="1">
    <source>
        <dbReference type="Pfam" id="PF02538"/>
    </source>
</evidence>
<dbReference type="InterPro" id="IPR003692">
    <property type="entry name" value="Hydantoinase_B"/>
</dbReference>
<dbReference type="PANTHER" id="PTHR11365:SF2">
    <property type="entry name" value="5-OXOPROLINASE"/>
    <property type="match status" value="1"/>
</dbReference>
<sequence length="162" mass="17856">MPNYLVTLSAITYCLRCLVDRDIPLNNGCLVPVKIVIPPNTILSPSENAPVVAGNVLTSQRICDVVFKAFHAVAASQGCMNNVTFGDNEFGITDPEILETRYPIILREFGLRLESGGRGKYRGGDGVIRRLLFRKELQLSLLTERRTFAPYGLFGGEPGRRG</sequence>
<dbReference type="GO" id="GO:0017168">
    <property type="term" value="F:5-oxoprolinase (ATP-hydrolyzing) activity"/>
    <property type="evidence" value="ECO:0007669"/>
    <property type="project" value="TreeGrafter"/>
</dbReference>
<feature type="domain" description="Hydantoinase B/oxoprolinase" evidence="1">
    <location>
        <begin position="91"/>
        <end position="162"/>
    </location>
</feature>
<protein>
    <recommendedName>
        <fullName evidence="1">Hydantoinase B/oxoprolinase domain-containing protein</fullName>
    </recommendedName>
</protein>
<proteinExistence type="predicted"/>
<organism evidence="2 3">
    <name type="scientific">Mesorhabditis spiculigera</name>
    <dbReference type="NCBI Taxonomy" id="96644"/>
    <lineage>
        <taxon>Eukaryota</taxon>
        <taxon>Metazoa</taxon>
        <taxon>Ecdysozoa</taxon>
        <taxon>Nematoda</taxon>
        <taxon>Chromadorea</taxon>
        <taxon>Rhabditida</taxon>
        <taxon>Rhabditina</taxon>
        <taxon>Rhabditomorpha</taxon>
        <taxon>Rhabditoidea</taxon>
        <taxon>Rhabditidae</taxon>
        <taxon>Mesorhabditinae</taxon>
        <taxon>Mesorhabditis</taxon>
    </lineage>
</organism>
<evidence type="ECO:0000313" key="3">
    <source>
        <dbReference type="Proteomes" id="UP001177023"/>
    </source>
</evidence>
<accession>A0AA36CC91</accession>
<feature type="domain" description="Hydantoinase B/oxoprolinase" evidence="1">
    <location>
        <begin position="6"/>
        <end position="87"/>
    </location>
</feature>
<dbReference type="PANTHER" id="PTHR11365">
    <property type="entry name" value="5-OXOPROLINASE RELATED"/>
    <property type="match status" value="1"/>
</dbReference>
<dbReference type="GO" id="GO:0005829">
    <property type="term" value="C:cytosol"/>
    <property type="evidence" value="ECO:0007669"/>
    <property type="project" value="TreeGrafter"/>
</dbReference>
<dbReference type="Pfam" id="PF02538">
    <property type="entry name" value="Hydantoinase_B"/>
    <property type="match status" value="2"/>
</dbReference>
<name>A0AA36CC91_9BILA</name>
<reference evidence="2" key="1">
    <citation type="submission" date="2023-06" db="EMBL/GenBank/DDBJ databases">
        <authorList>
            <person name="Delattre M."/>
        </authorList>
    </citation>
    <scope>NUCLEOTIDE SEQUENCE</scope>
    <source>
        <strain evidence="2">AF72</strain>
    </source>
</reference>
<dbReference type="Proteomes" id="UP001177023">
    <property type="component" value="Unassembled WGS sequence"/>
</dbReference>
<feature type="non-terminal residue" evidence="2">
    <location>
        <position position="1"/>
    </location>
</feature>
<dbReference type="AlphaFoldDB" id="A0AA36CC91"/>
<dbReference type="GO" id="GO:0006749">
    <property type="term" value="P:glutathione metabolic process"/>
    <property type="evidence" value="ECO:0007669"/>
    <property type="project" value="TreeGrafter"/>
</dbReference>